<dbReference type="SMART" id="SM00595">
    <property type="entry name" value="MADF"/>
    <property type="match status" value="1"/>
</dbReference>
<dbReference type="InterPro" id="IPR039353">
    <property type="entry name" value="TF_Adf1"/>
</dbReference>
<proteinExistence type="predicted"/>
<dbReference type="InterPro" id="IPR006578">
    <property type="entry name" value="MADF-dom"/>
</dbReference>
<dbReference type="GO" id="GO:0005634">
    <property type="term" value="C:nucleus"/>
    <property type="evidence" value="ECO:0007669"/>
    <property type="project" value="TreeGrafter"/>
</dbReference>
<organism evidence="2">
    <name type="scientific">Zeugodacus cucurbitae</name>
    <name type="common">Melon fruit fly</name>
    <name type="synonym">Bactrocera cucurbitae</name>
    <dbReference type="NCBI Taxonomy" id="28588"/>
    <lineage>
        <taxon>Eukaryota</taxon>
        <taxon>Metazoa</taxon>
        <taxon>Ecdysozoa</taxon>
        <taxon>Arthropoda</taxon>
        <taxon>Hexapoda</taxon>
        <taxon>Insecta</taxon>
        <taxon>Pterygota</taxon>
        <taxon>Neoptera</taxon>
        <taxon>Endopterygota</taxon>
        <taxon>Diptera</taxon>
        <taxon>Brachycera</taxon>
        <taxon>Muscomorpha</taxon>
        <taxon>Tephritoidea</taxon>
        <taxon>Tephritidae</taxon>
        <taxon>Zeugodacus</taxon>
        <taxon>Zeugodacus</taxon>
    </lineage>
</organism>
<evidence type="ECO:0000259" key="1">
    <source>
        <dbReference type="PROSITE" id="PS51029"/>
    </source>
</evidence>
<dbReference type="PROSITE" id="PS51029">
    <property type="entry name" value="MADF"/>
    <property type="match status" value="1"/>
</dbReference>
<evidence type="ECO:0000313" key="2">
    <source>
        <dbReference type="EMBL" id="JAD13047.1"/>
    </source>
</evidence>
<dbReference type="PANTHER" id="PTHR12243:SF67">
    <property type="entry name" value="COREPRESSOR OF PANGOLIN, ISOFORM A-RELATED"/>
    <property type="match status" value="1"/>
</dbReference>
<dbReference type="Pfam" id="PF10545">
    <property type="entry name" value="MADF_DNA_bdg"/>
    <property type="match status" value="1"/>
</dbReference>
<dbReference type="EMBL" id="GBXI01001245">
    <property type="protein sequence ID" value="JAD13047.1"/>
    <property type="molecule type" value="Transcribed_RNA"/>
</dbReference>
<sequence length="181" mass="20841">MLSEEDKKLCALVKQHPELYDKNHLCYGNVQATKKAWLEIRLNMGIFDIDFKLYWGNLLATYAPSDYDTDSGPNVKKSYYLPEPMEFLRPHLYRETAVDDTENAEALSTDVLIYQKPQEVFSSMSASNKRNRSCVFQTTHEITEDGEAIRYRVNKEVIMRVGTRGADAKESSAIAKRNPYQ</sequence>
<dbReference type="GO" id="GO:0006357">
    <property type="term" value="P:regulation of transcription by RNA polymerase II"/>
    <property type="evidence" value="ECO:0007669"/>
    <property type="project" value="TreeGrafter"/>
</dbReference>
<feature type="domain" description="MADF" evidence="1">
    <location>
        <begin position="8"/>
        <end position="93"/>
    </location>
</feature>
<accession>A0A0A1XQ19</accession>
<reference evidence="2" key="2">
    <citation type="journal article" date="2015" name="Gigascience">
        <title>Reconstructing a comprehensive transcriptome assembly of a white-pupal translocated strain of the pest fruit fly Bactrocera cucurbitae.</title>
        <authorList>
            <person name="Sim S.B."/>
            <person name="Calla B."/>
            <person name="Hall B."/>
            <person name="DeRego T."/>
            <person name="Geib S.M."/>
        </authorList>
    </citation>
    <scope>NUCLEOTIDE SEQUENCE</scope>
</reference>
<dbReference type="AlphaFoldDB" id="A0A0A1XQ19"/>
<dbReference type="PANTHER" id="PTHR12243">
    <property type="entry name" value="MADF DOMAIN TRANSCRIPTION FACTOR"/>
    <property type="match status" value="1"/>
</dbReference>
<reference evidence="2" key="1">
    <citation type="submission" date="2014-11" db="EMBL/GenBank/DDBJ databases">
        <authorList>
            <person name="Geib S."/>
        </authorList>
    </citation>
    <scope>NUCLEOTIDE SEQUENCE</scope>
</reference>
<protein>
    <submittedName>
        <fullName evidence="2">Actin-like protein arp6</fullName>
    </submittedName>
</protein>
<dbReference type="GO" id="GO:0005667">
    <property type="term" value="C:transcription regulator complex"/>
    <property type="evidence" value="ECO:0007669"/>
    <property type="project" value="TreeGrafter"/>
</dbReference>
<name>A0A0A1XQ19_ZEUCU</name>
<gene>
    <name evidence="2" type="primary">arp6_1</name>
    <name evidence="2" type="ORF">g.19478</name>
</gene>